<dbReference type="InterPro" id="IPR036770">
    <property type="entry name" value="Ankyrin_rpt-contain_sf"/>
</dbReference>
<name>A0AAD5WUF3_9PEZI</name>
<dbReference type="AlphaFoldDB" id="A0AAD5WUF3"/>
<dbReference type="Proteomes" id="UP001201980">
    <property type="component" value="Unassembled WGS sequence"/>
</dbReference>
<sequence>MAACKVCKEPLILVLEPEEGEETLSYPDDLELQCQCNFHCFPLSTTNRQCLLDQSTEVLASMKCPVCKSSLVSLDAGGSSSSAATASPGAILTTYANEGGIQRGLDILPDLKEEAYITAYPEARPARAVQVMCAEGDISGIVELLQSVSEDMEESQIADMLRYRDPFSCGSTALHLAVENSQEETVWLLLWIASQLPTDHFPEAARLDAESLGLQRSTAAIGGDIRSVRNEAGQTAADMASTIGGVWAPFTLNGVFDP</sequence>
<keyword evidence="2" id="KW-1185">Reference proteome</keyword>
<dbReference type="EMBL" id="JAKWBI020000093">
    <property type="protein sequence ID" value="KAJ2903011.1"/>
    <property type="molecule type" value="Genomic_DNA"/>
</dbReference>
<evidence type="ECO:0000313" key="2">
    <source>
        <dbReference type="Proteomes" id="UP001201980"/>
    </source>
</evidence>
<accession>A0AAD5WUF3</accession>
<protein>
    <submittedName>
        <fullName evidence="1">Uncharacterized protein</fullName>
    </submittedName>
</protein>
<evidence type="ECO:0000313" key="1">
    <source>
        <dbReference type="EMBL" id="KAJ2903011.1"/>
    </source>
</evidence>
<comment type="caution">
    <text evidence="1">The sequence shown here is derived from an EMBL/GenBank/DDBJ whole genome shotgun (WGS) entry which is preliminary data.</text>
</comment>
<dbReference type="Gene3D" id="1.25.40.20">
    <property type="entry name" value="Ankyrin repeat-containing domain"/>
    <property type="match status" value="1"/>
</dbReference>
<gene>
    <name evidence="1" type="ORF">MKZ38_010517</name>
</gene>
<proteinExistence type="predicted"/>
<reference evidence="1" key="1">
    <citation type="submission" date="2022-07" db="EMBL/GenBank/DDBJ databases">
        <title>Draft genome sequence of Zalerion maritima ATCC 34329, a (micro)plastics degrading marine fungus.</title>
        <authorList>
            <person name="Paco A."/>
            <person name="Goncalves M.F.M."/>
            <person name="Rocha-Santos T.A.P."/>
            <person name="Alves A."/>
        </authorList>
    </citation>
    <scope>NUCLEOTIDE SEQUENCE</scope>
    <source>
        <strain evidence="1">ATCC 34329</strain>
    </source>
</reference>
<organism evidence="1 2">
    <name type="scientific">Zalerion maritima</name>
    <dbReference type="NCBI Taxonomy" id="339359"/>
    <lineage>
        <taxon>Eukaryota</taxon>
        <taxon>Fungi</taxon>
        <taxon>Dikarya</taxon>
        <taxon>Ascomycota</taxon>
        <taxon>Pezizomycotina</taxon>
        <taxon>Sordariomycetes</taxon>
        <taxon>Lulworthiomycetidae</taxon>
        <taxon>Lulworthiales</taxon>
        <taxon>Lulworthiaceae</taxon>
        <taxon>Zalerion</taxon>
    </lineage>
</organism>